<dbReference type="RefSeq" id="WP_119584880.1">
    <property type="nucleotide sequence ID" value="NZ_JAWVBH010000001.1"/>
</dbReference>
<keyword evidence="2" id="KW-0808">Transferase</keyword>
<dbReference type="InterPro" id="IPR013011">
    <property type="entry name" value="PTS_EIIB_2"/>
</dbReference>
<sequence length="621" mass="71752">MLERHAKLIRLLLNNSNHFLSADEIANYLNVSNRTVRNDIKYINVEVLSALIVSVKGRGFKMNQDLYSIEYIEEVVSDFTNKENELLLKLGYHILMYQQPTTLDSLAHHFKLSKSEISDYLTRVQSWCNSFDITVNLTKKKGVTVNGNEMNIRNAILHLNQLSSENKTVDDVILNEIPKAHINIISQIIEHNLNAHHIQTSKMRIKQLLIHLIIIFKRNNEDGHSWVVDKSSYKIAQQCITDINSELGYQLSDETAQLLSFFISYYFNKYDLGFEQVFVKSYIDRMIHQMEKNVGVDFTEDQELRDNLYAHFSRTYLRIAKKVYINNPLTEDIKKYYPFVFNALYETVSHLAKDANINLVEDEIAFLALHFQSSIDRNKKDSFNIVITCYYGLGISSLLEAKIKNIDDSINIVDTLKIEDIDDYNFSDIDALISTHTIETTQLPNDLICLEVSPLFSEEDENKIASALHHKQNPVLHQNELASIQFSVYSDKQEQVVASYVFEQAQIVLDNNYAVTNDYMKSALEREKFSSTYIGNGMSMPHGDPEKVLKSHVIIFKNMQGYIWKQNKAKLVFFLAITEQDIPVMKKIIHTIAKLDENAVDQLLVLEDQSLKEKIIHLIKE</sequence>
<evidence type="ECO:0000313" key="11">
    <source>
        <dbReference type="Proteomes" id="UP000286317"/>
    </source>
</evidence>
<dbReference type="SUPFAM" id="SSF63520">
    <property type="entry name" value="PTS-regulatory domain, PRD"/>
    <property type="match status" value="2"/>
</dbReference>
<dbReference type="InterPro" id="IPR036095">
    <property type="entry name" value="PTS_EIIB-like_sf"/>
</dbReference>
<dbReference type="Pfam" id="PF08279">
    <property type="entry name" value="HTH_11"/>
    <property type="match status" value="1"/>
</dbReference>
<dbReference type="PANTHER" id="PTHR30185:SF12">
    <property type="entry name" value="TRANSCRIPTIONAL REGULATOR MANR"/>
    <property type="match status" value="1"/>
</dbReference>
<dbReference type="GO" id="GO:0008982">
    <property type="term" value="F:protein-N(PI)-phosphohistidine-sugar phosphotransferase activity"/>
    <property type="evidence" value="ECO:0007669"/>
    <property type="project" value="InterPro"/>
</dbReference>
<evidence type="ECO:0000256" key="1">
    <source>
        <dbReference type="ARBA" id="ARBA00011798"/>
    </source>
</evidence>
<keyword evidence="3" id="KW-0677">Repeat</keyword>
<dbReference type="CDD" id="cd05568">
    <property type="entry name" value="PTS_IIB_bgl_like"/>
    <property type="match status" value="1"/>
</dbReference>
<accession>A0A418IHJ2</accession>
<dbReference type="InterPro" id="IPR016152">
    <property type="entry name" value="PTrfase/Anion_transptr"/>
</dbReference>
<keyword evidence="6" id="KW-0804">Transcription</keyword>
<dbReference type="GO" id="GO:0006355">
    <property type="term" value="P:regulation of DNA-templated transcription"/>
    <property type="evidence" value="ECO:0007669"/>
    <property type="project" value="InterPro"/>
</dbReference>
<dbReference type="InterPro" id="IPR050661">
    <property type="entry name" value="BglG_antiterminators"/>
</dbReference>
<dbReference type="Pfam" id="PF00359">
    <property type="entry name" value="PTS_EIIA_2"/>
    <property type="match status" value="1"/>
</dbReference>
<evidence type="ECO:0000256" key="3">
    <source>
        <dbReference type="ARBA" id="ARBA00022737"/>
    </source>
</evidence>
<evidence type="ECO:0000256" key="4">
    <source>
        <dbReference type="ARBA" id="ARBA00023015"/>
    </source>
</evidence>
<keyword evidence="11" id="KW-1185">Reference proteome</keyword>
<evidence type="ECO:0000313" key="10">
    <source>
        <dbReference type="EMBL" id="RIN02134.1"/>
    </source>
</evidence>
<reference evidence="10 11" key="1">
    <citation type="journal article" date="2016" name="Front. Microbiol.">
        <title>Comprehensive Phylogenetic Analysis of Bovine Non-aureus Staphylococci Species Based on Whole-Genome Sequencing.</title>
        <authorList>
            <person name="Naushad S."/>
            <person name="Barkema H.W."/>
            <person name="Luby C."/>
            <person name="Condas L.A."/>
            <person name="Nobrega D.B."/>
            <person name="Carson D.A."/>
            <person name="De Buck J."/>
        </authorList>
    </citation>
    <scope>NUCLEOTIDE SEQUENCE [LARGE SCALE GENOMIC DNA]</scope>
    <source>
        <strain evidence="10 11">SNUC 4554</strain>
    </source>
</reference>
<dbReference type="Pfam" id="PF00874">
    <property type="entry name" value="PRD"/>
    <property type="match status" value="1"/>
</dbReference>
<evidence type="ECO:0000259" key="7">
    <source>
        <dbReference type="PROSITE" id="PS51094"/>
    </source>
</evidence>
<gene>
    <name evidence="10" type="ORF">BU112_03385</name>
</gene>
<dbReference type="InterPro" id="IPR002178">
    <property type="entry name" value="PTS_EIIA_type-2_dom"/>
</dbReference>
<evidence type="ECO:0000256" key="6">
    <source>
        <dbReference type="ARBA" id="ARBA00023163"/>
    </source>
</evidence>
<keyword evidence="4" id="KW-0805">Transcription regulation</keyword>
<dbReference type="PROSITE" id="PS51372">
    <property type="entry name" value="PRD_2"/>
    <property type="match status" value="1"/>
</dbReference>
<dbReference type="AlphaFoldDB" id="A0A418IHJ2"/>
<evidence type="ECO:0000259" key="9">
    <source>
        <dbReference type="PROSITE" id="PS51372"/>
    </source>
</evidence>
<dbReference type="InterPro" id="IPR007737">
    <property type="entry name" value="Mga_HTH"/>
</dbReference>
<feature type="domain" description="PTS EIIB type-2" evidence="8">
    <location>
        <begin position="383"/>
        <end position="476"/>
    </location>
</feature>
<name>A0A418IHJ2_9STAP</name>
<dbReference type="InterPro" id="IPR036634">
    <property type="entry name" value="PRD_sf"/>
</dbReference>
<dbReference type="Proteomes" id="UP000286317">
    <property type="component" value="Unassembled WGS sequence"/>
</dbReference>
<dbReference type="PROSITE" id="PS51094">
    <property type="entry name" value="PTS_EIIA_TYPE_2"/>
    <property type="match status" value="1"/>
</dbReference>
<dbReference type="Gene3D" id="3.40.930.10">
    <property type="entry name" value="Mannitol-specific EII, Chain A"/>
    <property type="match status" value="1"/>
</dbReference>
<dbReference type="SUPFAM" id="SSF52794">
    <property type="entry name" value="PTS system IIB component-like"/>
    <property type="match status" value="1"/>
</dbReference>
<dbReference type="EMBL" id="QXUF01000015">
    <property type="protein sequence ID" value="RIN02134.1"/>
    <property type="molecule type" value="Genomic_DNA"/>
</dbReference>
<feature type="domain" description="PTS EIIA type-2" evidence="7">
    <location>
        <begin position="480"/>
        <end position="621"/>
    </location>
</feature>
<evidence type="ECO:0000259" key="8">
    <source>
        <dbReference type="PROSITE" id="PS51099"/>
    </source>
</evidence>
<dbReference type="InterPro" id="IPR036390">
    <property type="entry name" value="WH_DNA-bd_sf"/>
</dbReference>
<keyword evidence="5" id="KW-0010">Activator</keyword>
<feature type="domain" description="PRD" evidence="9">
    <location>
        <begin position="274"/>
        <end position="381"/>
    </location>
</feature>
<dbReference type="GO" id="GO:0009401">
    <property type="term" value="P:phosphoenolpyruvate-dependent sugar phosphotransferase system"/>
    <property type="evidence" value="ECO:0007669"/>
    <property type="project" value="InterPro"/>
</dbReference>
<dbReference type="Gene3D" id="1.10.1790.10">
    <property type="entry name" value="PRD domain"/>
    <property type="match status" value="1"/>
</dbReference>
<dbReference type="PANTHER" id="PTHR30185">
    <property type="entry name" value="CRYPTIC BETA-GLUCOSIDE BGL OPERON ANTITERMINATOR"/>
    <property type="match status" value="1"/>
</dbReference>
<organism evidence="10 11">
    <name type="scientific">Staphylococcus shinii</name>
    <dbReference type="NCBI Taxonomy" id="2912228"/>
    <lineage>
        <taxon>Bacteria</taxon>
        <taxon>Bacillati</taxon>
        <taxon>Bacillota</taxon>
        <taxon>Bacilli</taxon>
        <taxon>Bacillales</taxon>
        <taxon>Staphylococcaceae</taxon>
        <taxon>Staphylococcus</taxon>
    </lineage>
</organism>
<dbReference type="Pfam" id="PF05043">
    <property type="entry name" value="Mga"/>
    <property type="match status" value="1"/>
</dbReference>
<evidence type="ECO:0000256" key="2">
    <source>
        <dbReference type="ARBA" id="ARBA00022679"/>
    </source>
</evidence>
<dbReference type="Gene3D" id="1.10.10.10">
    <property type="entry name" value="Winged helix-like DNA-binding domain superfamily/Winged helix DNA-binding domain"/>
    <property type="match status" value="1"/>
</dbReference>
<dbReference type="PROSITE" id="PS51099">
    <property type="entry name" value="PTS_EIIB_TYPE_2"/>
    <property type="match status" value="1"/>
</dbReference>
<dbReference type="InterPro" id="IPR011608">
    <property type="entry name" value="PRD"/>
</dbReference>
<dbReference type="SUPFAM" id="SSF55804">
    <property type="entry name" value="Phoshotransferase/anion transport protein"/>
    <property type="match status" value="1"/>
</dbReference>
<dbReference type="SUPFAM" id="SSF46785">
    <property type="entry name" value="Winged helix' DNA-binding domain"/>
    <property type="match status" value="1"/>
</dbReference>
<evidence type="ECO:0000256" key="5">
    <source>
        <dbReference type="ARBA" id="ARBA00023159"/>
    </source>
</evidence>
<comment type="caution">
    <text evidence="10">The sequence shown here is derived from an EMBL/GenBank/DDBJ whole genome shotgun (WGS) entry which is preliminary data.</text>
</comment>
<proteinExistence type="predicted"/>
<comment type="subunit">
    <text evidence="1">Homodimer or homotrimer. Seems to be a monomer when not phosphorylated.</text>
</comment>
<dbReference type="InterPro" id="IPR013196">
    <property type="entry name" value="HTH_11"/>
</dbReference>
<protein>
    <submittedName>
        <fullName evidence="10">PRD domain-containing protein</fullName>
    </submittedName>
</protein>
<dbReference type="OrthoDB" id="3175596at2"/>
<dbReference type="InterPro" id="IPR036388">
    <property type="entry name" value="WH-like_DNA-bd_sf"/>
</dbReference>